<dbReference type="CDD" id="cd02440">
    <property type="entry name" value="AdoMet_MTases"/>
    <property type="match status" value="1"/>
</dbReference>
<organism evidence="3 4">
    <name type="scientific">Megasphaera micronuciformis F0359</name>
    <dbReference type="NCBI Taxonomy" id="706434"/>
    <lineage>
        <taxon>Bacteria</taxon>
        <taxon>Bacillati</taxon>
        <taxon>Bacillota</taxon>
        <taxon>Negativicutes</taxon>
        <taxon>Veillonellales</taxon>
        <taxon>Veillonellaceae</taxon>
        <taxon>Megasphaera</taxon>
    </lineage>
</organism>
<protein>
    <submittedName>
        <fullName evidence="3">RNA methyltransferase, RsmD family</fullName>
        <ecNumber evidence="3">2.1.1.-</ecNumber>
    </submittedName>
</protein>
<dbReference type="PANTHER" id="PTHR43542:SF1">
    <property type="entry name" value="METHYLTRANSFERASE"/>
    <property type="match status" value="1"/>
</dbReference>
<keyword evidence="4" id="KW-1185">Reference proteome</keyword>
<dbReference type="PROSITE" id="PS00092">
    <property type="entry name" value="N6_MTASE"/>
    <property type="match status" value="1"/>
</dbReference>
<evidence type="ECO:0000313" key="4">
    <source>
        <dbReference type="Proteomes" id="UP000003195"/>
    </source>
</evidence>
<dbReference type="EMBL" id="AECS01000039">
    <property type="protein sequence ID" value="EFQ03670.1"/>
    <property type="molecule type" value="Genomic_DNA"/>
</dbReference>
<evidence type="ECO:0000256" key="2">
    <source>
        <dbReference type="ARBA" id="ARBA00022679"/>
    </source>
</evidence>
<dbReference type="Gene3D" id="3.40.50.150">
    <property type="entry name" value="Vaccinia Virus protein VP39"/>
    <property type="match status" value="1"/>
</dbReference>
<evidence type="ECO:0000256" key="1">
    <source>
        <dbReference type="ARBA" id="ARBA00022603"/>
    </source>
</evidence>
<dbReference type="Proteomes" id="UP000003195">
    <property type="component" value="Unassembled WGS sequence"/>
</dbReference>
<keyword evidence="2 3" id="KW-0808">Transferase</keyword>
<evidence type="ECO:0000313" key="3">
    <source>
        <dbReference type="EMBL" id="EFQ03670.1"/>
    </source>
</evidence>
<dbReference type="NCBIfam" id="TIGR00095">
    <property type="entry name" value="16S rRNA (guanine(966)-N(2))-methyltransferase RsmD"/>
    <property type="match status" value="1"/>
</dbReference>
<dbReference type="GO" id="GO:0003676">
    <property type="term" value="F:nucleic acid binding"/>
    <property type="evidence" value="ECO:0007669"/>
    <property type="project" value="InterPro"/>
</dbReference>
<dbReference type="InterPro" id="IPR004398">
    <property type="entry name" value="RNA_MeTrfase_RsmD"/>
</dbReference>
<comment type="caution">
    <text evidence="3">The sequence shown here is derived from an EMBL/GenBank/DDBJ whole genome shotgun (WGS) entry which is preliminary data.</text>
</comment>
<dbReference type="SUPFAM" id="SSF53335">
    <property type="entry name" value="S-adenosyl-L-methionine-dependent methyltransferases"/>
    <property type="match status" value="1"/>
</dbReference>
<dbReference type="PIRSF" id="PIRSF004553">
    <property type="entry name" value="CHP00095"/>
    <property type="match status" value="1"/>
</dbReference>
<dbReference type="InterPro" id="IPR029063">
    <property type="entry name" value="SAM-dependent_MTases_sf"/>
</dbReference>
<dbReference type="GO" id="GO:0008168">
    <property type="term" value="F:methyltransferase activity"/>
    <property type="evidence" value="ECO:0007669"/>
    <property type="project" value="UniProtKB-KW"/>
</dbReference>
<dbReference type="STRING" id="706434.HMPREF9429_01615"/>
<sequence>MYKQVVMVRIISGSARGRILKSPQGMATRPTLDRTRESLFNILATSSFYEKRVLDIFAGTGALGLEAMSRGASEGVFIDVRTASLIKKNAELCKVSERCKVLPLNHKNALQHLEGQTFDYIFADPPYDKDFVNETISTVMNYGLLSDTGLLIMEHSAREDIMPSESYTVVREKKYGKETRISFIVKRRNGE</sequence>
<keyword evidence="1 3" id="KW-0489">Methyltransferase</keyword>
<dbReference type="eggNOG" id="COG0742">
    <property type="taxonomic scope" value="Bacteria"/>
</dbReference>
<reference evidence="3 4" key="1">
    <citation type="submission" date="2010-08" db="EMBL/GenBank/DDBJ databases">
        <authorList>
            <person name="Weinstock G."/>
            <person name="Sodergren E."/>
            <person name="Clifton S."/>
            <person name="Fulton L."/>
            <person name="Fulton B."/>
            <person name="Courtney L."/>
            <person name="Fronick C."/>
            <person name="Harrison M."/>
            <person name="Strong C."/>
            <person name="Farmer C."/>
            <person name="Delahaunty K."/>
            <person name="Markovic C."/>
            <person name="Hall O."/>
            <person name="Minx P."/>
            <person name="Tomlinson C."/>
            <person name="Mitreva M."/>
            <person name="Hou S."/>
            <person name="Chen J."/>
            <person name="Wollam A."/>
            <person name="Pepin K.H."/>
            <person name="Johnson M."/>
            <person name="Bhonagiri V."/>
            <person name="Zhang X."/>
            <person name="Suruliraj S."/>
            <person name="Warren W."/>
            <person name="Chinwalla A."/>
            <person name="Mardis E.R."/>
            <person name="Wilson R.K."/>
        </authorList>
    </citation>
    <scope>NUCLEOTIDE SEQUENCE [LARGE SCALE GENOMIC DNA]</scope>
    <source>
        <strain evidence="3 4">F0359</strain>
    </source>
</reference>
<gene>
    <name evidence="3" type="ORF">HMPREF9429_01615</name>
</gene>
<accession>E2ZDB1</accession>
<dbReference type="InterPro" id="IPR002052">
    <property type="entry name" value="DNA_methylase_N6_adenine_CS"/>
</dbReference>
<dbReference type="EC" id="2.1.1.-" evidence="3"/>
<name>E2ZDB1_9FIRM</name>
<dbReference type="Pfam" id="PF03602">
    <property type="entry name" value="Cons_hypoth95"/>
    <property type="match status" value="1"/>
</dbReference>
<dbReference type="AlphaFoldDB" id="E2ZDB1"/>
<dbReference type="HOGENOM" id="CLU_075826_0_2_9"/>
<dbReference type="GO" id="GO:0031167">
    <property type="term" value="P:rRNA methylation"/>
    <property type="evidence" value="ECO:0007669"/>
    <property type="project" value="InterPro"/>
</dbReference>
<dbReference type="PANTHER" id="PTHR43542">
    <property type="entry name" value="METHYLTRANSFERASE"/>
    <property type="match status" value="1"/>
</dbReference>
<dbReference type="OrthoDB" id="9803017at2"/>
<proteinExistence type="predicted"/>